<dbReference type="Proteomes" id="UP000887563">
    <property type="component" value="Unplaced"/>
</dbReference>
<organism evidence="7 8">
    <name type="scientific">Meloidogyne incognita</name>
    <name type="common">Southern root-knot nematode worm</name>
    <name type="synonym">Oxyuris incognita</name>
    <dbReference type="NCBI Taxonomy" id="6306"/>
    <lineage>
        <taxon>Eukaryota</taxon>
        <taxon>Metazoa</taxon>
        <taxon>Ecdysozoa</taxon>
        <taxon>Nematoda</taxon>
        <taxon>Chromadorea</taxon>
        <taxon>Rhabditida</taxon>
        <taxon>Tylenchina</taxon>
        <taxon>Tylenchomorpha</taxon>
        <taxon>Tylenchoidea</taxon>
        <taxon>Meloidogynidae</taxon>
        <taxon>Meloidogyninae</taxon>
        <taxon>Meloidogyne</taxon>
        <taxon>Meloidogyne incognita group</taxon>
    </lineage>
</organism>
<protein>
    <submittedName>
        <fullName evidence="8">HAT C-terminal dimerisation domain-containing protein</fullName>
    </submittedName>
</protein>
<dbReference type="Pfam" id="PF05699">
    <property type="entry name" value="Dimer_Tnp_hAT"/>
    <property type="match status" value="1"/>
</dbReference>
<dbReference type="WBParaSite" id="Minc3s00827g17822">
    <property type="protein sequence ID" value="Minc3s00827g17822"/>
    <property type="gene ID" value="Minc3s00827g17822"/>
</dbReference>
<dbReference type="PANTHER" id="PTHR46481">
    <property type="entry name" value="ZINC FINGER BED DOMAIN-CONTAINING PROTEIN 4"/>
    <property type="match status" value="1"/>
</dbReference>
<dbReference type="InterPro" id="IPR052035">
    <property type="entry name" value="ZnF_BED_domain_contain"/>
</dbReference>
<dbReference type="AlphaFoldDB" id="A0A914LS89"/>
<keyword evidence="5" id="KW-0539">Nucleus</keyword>
<sequence length="204" mass="24031">MYDLDVIMAKTEMLDRLNKLMEGWEDNKYLILATTLDSCHKLKLFPKEKWAIYRQWILHELSETTTEVEHSQISRQESNSSAGTSTHIFSELYEDECTAEVRTFSDPDTTFAESVLELDRYFNEKREDLNTNSMEYWHKNSDRFRNLIKIVKKFHSSPPGSIEAERLFSTAGHVVNDLRSRLTGGNIDHLLFMHHNLLLYNFIY</sequence>
<dbReference type="InterPro" id="IPR012337">
    <property type="entry name" value="RNaseH-like_sf"/>
</dbReference>
<evidence type="ECO:0000313" key="8">
    <source>
        <dbReference type="WBParaSite" id="Minc3s00827g17822"/>
    </source>
</evidence>
<evidence type="ECO:0000256" key="1">
    <source>
        <dbReference type="ARBA" id="ARBA00004123"/>
    </source>
</evidence>
<accession>A0A914LS89</accession>
<comment type="subcellular location">
    <subcellularLocation>
        <location evidence="1">Nucleus</location>
    </subcellularLocation>
</comment>
<keyword evidence="4" id="KW-0862">Zinc</keyword>
<dbReference type="GO" id="GO:0008270">
    <property type="term" value="F:zinc ion binding"/>
    <property type="evidence" value="ECO:0007669"/>
    <property type="project" value="UniProtKB-KW"/>
</dbReference>
<keyword evidence="3" id="KW-0863">Zinc-finger</keyword>
<dbReference type="GO" id="GO:0046983">
    <property type="term" value="F:protein dimerization activity"/>
    <property type="evidence" value="ECO:0007669"/>
    <property type="project" value="InterPro"/>
</dbReference>
<reference evidence="8" key="1">
    <citation type="submission" date="2022-11" db="UniProtKB">
        <authorList>
            <consortium name="WormBaseParasite"/>
        </authorList>
    </citation>
    <scope>IDENTIFICATION</scope>
</reference>
<evidence type="ECO:0000256" key="3">
    <source>
        <dbReference type="ARBA" id="ARBA00022771"/>
    </source>
</evidence>
<evidence type="ECO:0000256" key="2">
    <source>
        <dbReference type="ARBA" id="ARBA00022723"/>
    </source>
</evidence>
<dbReference type="GO" id="GO:0005634">
    <property type="term" value="C:nucleus"/>
    <property type="evidence" value="ECO:0007669"/>
    <property type="project" value="UniProtKB-SubCell"/>
</dbReference>
<evidence type="ECO:0000259" key="6">
    <source>
        <dbReference type="Pfam" id="PF05699"/>
    </source>
</evidence>
<proteinExistence type="predicted"/>
<evidence type="ECO:0000256" key="4">
    <source>
        <dbReference type="ARBA" id="ARBA00022833"/>
    </source>
</evidence>
<keyword evidence="7" id="KW-1185">Reference proteome</keyword>
<dbReference type="SUPFAM" id="SSF53098">
    <property type="entry name" value="Ribonuclease H-like"/>
    <property type="match status" value="1"/>
</dbReference>
<name>A0A914LS89_MELIC</name>
<evidence type="ECO:0000256" key="5">
    <source>
        <dbReference type="ARBA" id="ARBA00023242"/>
    </source>
</evidence>
<evidence type="ECO:0000313" key="7">
    <source>
        <dbReference type="Proteomes" id="UP000887563"/>
    </source>
</evidence>
<keyword evidence="2" id="KW-0479">Metal-binding</keyword>
<dbReference type="InterPro" id="IPR008906">
    <property type="entry name" value="HATC_C_dom"/>
</dbReference>
<feature type="domain" description="HAT C-terminal dimerisation" evidence="6">
    <location>
        <begin position="117"/>
        <end position="197"/>
    </location>
</feature>
<dbReference type="PANTHER" id="PTHR46481:SF10">
    <property type="entry name" value="ZINC FINGER BED DOMAIN-CONTAINING PROTEIN 39"/>
    <property type="match status" value="1"/>
</dbReference>